<dbReference type="Gene3D" id="3.10.200.10">
    <property type="entry name" value="Alpha carbonic anhydrase"/>
    <property type="match status" value="1"/>
</dbReference>
<evidence type="ECO:0000256" key="1">
    <source>
        <dbReference type="ARBA" id="ARBA00010718"/>
    </source>
</evidence>
<gene>
    <name evidence="3" type="ORF">EGW08_008316</name>
</gene>
<accession>A0A433TQL1</accession>
<sequence>MELHIVHYNTKYASLGEALDKADGLAVLGFMFEVSTENNSAYAGLVSSLAEIQASGASTSLTANVGSMIGDTADFYRYQGSLTTPNCAESVTWTVFKNTIPISQQQLAAFRSVLDSNGAAMVNNYRPVQPLAGRTVEASFSPNIKWGYLNNQ</sequence>
<dbReference type="CDD" id="cd00326">
    <property type="entry name" value="alpha_CA"/>
    <property type="match status" value="1"/>
</dbReference>
<feature type="non-terminal residue" evidence="3">
    <location>
        <position position="152"/>
    </location>
</feature>
<dbReference type="GO" id="GO:0005737">
    <property type="term" value="C:cytoplasm"/>
    <property type="evidence" value="ECO:0007669"/>
    <property type="project" value="TreeGrafter"/>
</dbReference>
<protein>
    <recommendedName>
        <fullName evidence="2">Alpha-carbonic anhydrase domain-containing protein</fullName>
    </recommendedName>
</protein>
<dbReference type="SMART" id="SM01057">
    <property type="entry name" value="Carb_anhydrase"/>
    <property type="match status" value="1"/>
</dbReference>
<name>A0A433TQL1_ELYCH</name>
<evidence type="ECO:0000313" key="3">
    <source>
        <dbReference type="EMBL" id="RUS83902.1"/>
    </source>
</evidence>
<dbReference type="SUPFAM" id="SSF51069">
    <property type="entry name" value="Carbonic anhydrase"/>
    <property type="match status" value="1"/>
</dbReference>
<organism evidence="3 4">
    <name type="scientific">Elysia chlorotica</name>
    <name type="common">Eastern emerald elysia</name>
    <name type="synonym">Sea slug</name>
    <dbReference type="NCBI Taxonomy" id="188477"/>
    <lineage>
        <taxon>Eukaryota</taxon>
        <taxon>Metazoa</taxon>
        <taxon>Spiralia</taxon>
        <taxon>Lophotrochozoa</taxon>
        <taxon>Mollusca</taxon>
        <taxon>Gastropoda</taxon>
        <taxon>Heterobranchia</taxon>
        <taxon>Euthyneura</taxon>
        <taxon>Panpulmonata</taxon>
        <taxon>Sacoglossa</taxon>
        <taxon>Placobranchoidea</taxon>
        <taxon>Plakobranchidae</taxon>
        <taxon>Elysia</taxon>
    </lineage>
</organism>
<dbReference type="PANTHER" id="PTHR18952">
    <property type="entry name" value="CARBONIC ANHYDRASE"/>
    <property type="match status" value="1"/>
</dbReference>
<evidence type="ECO:0000259" key="2">
    <source>
        <dbReference type="PROSITE" id="PS51144"/>
    </source>
</evidence>
<comment type="similarity">
    <text evidence="1">Belongs to the alpha-carbonic anhydrase family.</text>
</comment>
<dbReference type="PROSITE" id="PS51144">
    <property type="entry name" value="ALPHA_CA_2"/>
    <property type="match status" value="1"/>
</dbReference>
<keyword evidence="4" id="KW-1185">Reference proteome</keyword>
<dbReference type="OrthoDB" id="429145at2759"/>
<dbReference type="InterPro" id="IPR001148">
    <property type="entry name" value="CA_dom"/>
</dbReference>
<comment type="caution">
    <text evidence="3">The sequence shown here is derived from an EMBL/GenBank/DDBJ whole genome shotgun (WGS) entry which is preliminary data.</text>
</comment>
<evidence type="ECO:0000313" key="4">
    <source>
        <dbReference type="Proteomes" id="UP000271974"/>
    </source>
</evidence>
<reference evidence="3 4" key="1">
    <citation type="submission" date="2019-01" db="EMBL/GenBank/DDBJ databases">
        <title>A draft genome assembly of the solar-powered sea slug Elysia chlorotica.</title>
        <authorList>
            <person name="Cai H."/>
            <person name="Li Q."/>
            <person name="Fang X."/>
            <person name="Li J."/>
            <person name="Curtis N.E."/>
            <person name="Altenburger A."/>
            <person name="Shibata T."/>
            <person name="Feng M."/>
            <person name="Maeda T."/>
            <person name="Schwartz J.A."/>
            <person name="Shigenobu S."/>
            <person name="Lundholm N."/>
            <person name="Nishiyama T."/>
            <person name="Yang H."/>
            <person name="Hasebe M."/>
            <person name="Li S."/>
            <person name="Pierce S.K."/>
            <person name="Wang J."/>
        </authorList>
    </citation>
    <scope>NUCLEOTIDE SEQUENCE [LARGE SCALE GENOMIC DNA]</scope>
    <source>
        <strain evidence="3">EC2010</strain>
        <tissue evidence="3">Whole organism of an adult</tissue>
    </source>
</reference>
<dbReference type="GO" id="GO:0004089">
    <property type="term" value="F:carbonate dehydratase activity"/>
    <property type="evidence" value="ECO:0007669"/>
    <property type="project" value="InterPro"/>
</dbReference>
<dbReference type="STRING" id="188477.A0A433TQL1"/>
<dbReference type="Pfam" id="PF00194">
    <property type="entry name" value="Carb_anhydrase"/>
    <property type="match status" value="1"/>
</dbReference>
<dbReference type="InterPro" id="IPR036398">
    <property type="entry name" value="CA_dom_sf"/>
</dbReference>
<dbReference type="PANTHER" id="PTHR18952:SF124">
    <property type="entry name" value="CARBONIC ANHYDRASE 7"/>
    <property type="match status" value="1"/>
</dbReference>
<dbReference type="EMBL" id="RQTK01000225">
    <property type="protein sequence ID" value="RUS83902.1"/>
    <property type="molecule type" value="Genomic_DNA"/>
</dbReference>
<feature type="domain" description="Alpha-carbonic anhydrase" evidence="2">
    <location>
        <begin position="1"/>
        <end position="140"/>
    </location>
</feature>
<dbReference type="InterPro" id="IPR023561">
    <property type="entry name" value="Carbonic_anhydrase_a-class"/>
</dbReference>
<dbReference type="Proteomes" id="UP000271974">
    <property type="component" value="Unassembled WGS sequence"/>
</dbReference>
<proteinExistence type="inferred from homology"/>
<dbReference type="AlphaFoldDB" id="A0A433TQL1"/>
<dbReference type="GO" id="GO:0008270">
    <property type="term" value="F:zinc ion binding"/>
    <property type="evidence" value="ECO:0007669"/>
    <property type="project" value="InterPro"/>
</dbReference>